<dbReference type="EMBL" id="SNXY01000008">
    <property type="protein sequence ID" value="TDP84259.1"/>
    <property type="molecule type" value="Genomic_DNA"/>
</dbReference>
<evidence type="ECO:0000313" key="2">
    <source>
        <dbReference type="Proteomes" id="UP000294547"/>
    </source>
</evidence>
<dbReference type="RefSeq" id="WP_245515775.1">
    <property type="nucleotide sequence ID" value="NZ_BSPM01000002.1"/>
</dbReference>
<accession>A0A4R6RDK5</accession>
<sequence>MHRLVVPGYRGSPAGHWQHDWLRRDPRAVLVDQEDFDRPDLALWLERLEMAVRARPGSLIVAHSLGCVLVAHLAARKPDLPVAGALLVAPADVDRLVHRCSDFLGFAPVPRRPLPFPAIVVASRNDPYAAFDRAAGLADAWGAGLVDLGDAGHVNIASGHGHWPEGFVLADGLTTARAAA</sequence>
<dbReference type="InterPro" id="IPR010662">
    <property type="entry name" value="RBBP9/YdeN"/>
</dbReference>
<dbReference type="Gene3D" id="3.40.50.1820">
    <property type="entry name" value="alpha/beta hydrolase"/>
    <property type="match status" value="1"/>
</dbReference>
<dbReference type="AlphaFoldDB" id="A0A4R6RDK5"/>
<organism evidence="1 2">
    <name type="scientific">Oharaeibacter diazotrophicus</name>
    <dbReference type="NCBI Taxonomy" id="1920512"/>
    <lineage>
        <taxon>Bacteria</taxon>
        <taxon>Pseudomonadati</taxon>
        <taxon>Pseudomonadota</taxon>
        <taxon>Alphaproteobacteria</taxon>
        <taxon>Hyphomicrobiales</taxon>
        <taxon>Pleomorphomonadaceae</taxon>
        <taxon>Oharaeibacter</taxon>
    </lineage>
</organism>
<dbReference type="Proteomes" id="UP000294547">
    <property type="component" value="Unassembled WGS sequence"/>
</dbReference>
<comment type="caution">
    <text evidence="1">The sequence shown here is derived from an EMBL/GenBank/DDBJ whole genome shotgun (WGS) entry which is preliminary data.</text>
</comment>
<evidence type="ECO:0008006" key="3">
    <source>
        <dbReference type="Google" id="ProtNLM"/>
    </source>
</evidence>
<keyword evidence="2" id="KW-1185">Reference proteome</keyword>
<proteinExistence type="predicted"/>
<name>A0A4R6RDK5_9HYPH</name>
<reference evidence="1 2" key="1">
    <citation type="submission" date="2019-03" db="EMBL/GenBank/DDBJ databases">
        <title>Genomic Encyclopedia of Type Strains, Phase IV (KMG-IV): sequencing the most valuable type-strain genomes for metagenomic binning, comparative biology and taxonomic classification.</title>
        <authorList>
            <person name="Goeker M."/>
        </authorList>
    </citation>
    <scope>NUCLEOTIDE SEQUENCE [LARGE SCALE GENOMIC DNA]</scope>
    <source>
        <strain evidence="1 2">DSM 102969</strain>
    </source>
</reference>
<dbReference type="Pfam" id="PF06821">
    <property type="entry name" value="Ser_hydrolase"/>
    <property type="match status" value="1"/>
</dbReference>
<dbReference type="SUPFAM" id="SSF53474">
    <property type="entry name" value="alpha/beta-Hydrolases"/>
    <property type="match status" value="1"/>
</dbReference>
<gene>
    <name evidence="1" type="ORF">EDD54_2865</name>
</gene>
<evidence type="ECO:0000313" key="1">
    <source>
        <dbReference type="EMBL" id="TDP84259.1"/>
    </source>
</evidence>
<dbReference type="InterPro" id="IPR029058">
    <property type="entry name" value="AB_hydrolase_fold"/>
</dbReference>
<protein>
    <recommendedName>
        <fullName evidence="3">Alpha/beta hydrolase</fullName>
    </recommendedName>
</protein>
<dbReference type="GO" id="GO:0016787">
    <property type="term" value="F:hydrolase activity"/>
    <property type="evidence" value="ECO:0007669"/>
    <property type="project" value="InterPro"/>
</dbReference>